<feature type="compositionally biased region" description="Basic and acidic residues" evidence="1">
    <location>
        <begin position="44"/>
        <end position="54"/>
    </location>
</feature>
<dbReference type="Proteomes" id="UP000011668">
    <property type="component" value="Unassembled WGS sequence"/>
</dbReference>
<gene>
    <name evidence="2" type="ORF">AG1IA_01896</name>
</gene>
<protein>
    <submittedName>
        <fullName evidence="2">Uncharacterized protein</fullName>
    </submittedName>
</protein>
<dbReference type="EMBL" id="AFRT01000436">
    <property type="protein sequence ID" value="ELU44071.1"/>
    <property type="molecule type" value="Genomic_DNA"/>
</dbReference>
<evidence type="ECO:0000256" key="1">
    <source>
        <dbReference type="SAM" id="MobiDB-lite"/>
    </source>
</evidence>
<keyword evidence="3" id="KW-1185">Reference proteome</keyword>
<dbReference type="HOGENOM" id="CLU_2607656_0_0_1"/>
<evidence type="ECO:0000313" key="2">
    <source>
        <dbReference type="EMBL" id="ELU44071.1"/>
    </source>
</evidence>
<name>L8X156_THACA</name>
<evidence type="ECO:0000313" key="3">
    <source>
        <dbReference type="Proteomes" id="UP000011668"/>
    </source>
</evidence>
<proteinExistence type="predicted"/>
<reference evidence="2 3" key="1">
    <citation type="journal article" date="2013" name="Nat. Commun.">
        <title>The evolution and pathogenic mechanisms of the rice sheath blight pathogen.</title>
        <authorList>
            <person name="Zheng A."/>
            <person name="Lin R."/>
            <person name="Xu L."/>
            <person name="Qin P."/>
            <person name="Tang C."/>
            <person name="Ai P."/>
            <person name="Zhang D."/>
            <person name="Liu Y."/>
            <person name="Sun Z."/>
            <person name="Feng H."/>
            <person name="Wang Y."/>
            <person name="Chen Y."/>
            <person name="Liang X."/>
            <person name="Fu R."/>
            <person name="Li Q."/>
            <person name="Zhang J."/>
            <person name="Yu X."/>
            <person name="Xie Z."/>
            <person name="Ding L."/>
            <person name="Guan P."/>
            <person name="Tang J."/>
            <person name="Liang Y."/>
            <person name="Wang S."/>
            <person name="Deng Q."/>
            <person name="Li S."/>
            <person name="Zhu J."/>
            <person name="Wang L."/>
            <person name="Liu H."/>
            <person name="Li P."/>
        </authorList>
    </citation>
    <scope>NUCLEOTIDE SEQUENCE [LARGE SCALE GENOMIC DNA]</scope>
    <source>
        <strain evidence="3">AG-1 IA</strain>
    </source>
</reference>
<organism evidence="2 3">
    <name type="scientific">Thanatephorus cucumeris (strain AG1-IA)</name>
    <name type="common">Rice sheath blight fungus</name>
    <name type="synonym">Rhizoctonia solani</name>
    <dbReference type="NCBI Taxonomy" id="983506"/>
    <lineage>
        <taxon>Eukaryota</taxon>
        <taxon>Fungi</taxon>
        <taxon>Dikarya</taxon>
        <taxon>Basidiomycota</taxon>
        <taxon>Agaricomycotina</taxon>
        <taxon>Agaricomycetes</taxon>
        <taxon>Cantharellales</taxon>
        <taxon>Ceratobasidiaceae</taxon>
        <taxon>Rhizoctonia</taxon>
        <taxon>Rhizoctonia solani AG-1</taxon>
    </lineage>
</organism>
<accession>L8X156</accession>
<dbReference type="AlphaFoldDB" id="L8X156"/>
<comment type="caution">
    <text evidence="2">The sequence shown here is derived from an EMBL/GenBank/DDBJ whole genome shotgun (WGS) entry which is preliminary data.</text>
</comment>
<feature type="region of interest" description="Disordered" evidence="1">
    <location>
        <begin position="1"/>
        <end position="56"/>
    </location>
</feature>
<sequence>MQTKDDYKGTSPNIFRDNHAEGTYGKVRRPNPNNRGISAGARTDFPDPKCDKCSRMPSRKPFQQFRLLSVILTKVRTCG</sequence>